<dbReference type="InterPro" id="IPR033932">
    <property type="entry name" value="YtcJ-like"/>
</dbReference>
<evidence type="ECO:0000256" key="1">
    <source>
        <dbReference type="SAM" id="MobiDB-lite"/>
    </source>
</evidence>
<dbReference type="PANTHER" id="PTHR22642">
    <property type="entry name" value="IMIDAZOLONEPROPIONASE"/>
    <property type="match status" value="1"/>
</dbReference>
<dbReference type="InterPro" id="IPR011059">
    <property type="entry name" value="Metal-dep_hydrolase_composite"/>
</dbReference>
<dbReference type="PANTHER" id="PTHR22642:SF2">
    <property type="entry name" value="PROTEIN LONG AFTER FAR-RED 3"/>
    <property type="match status" value="1"/>
</dbReference>
<dbReference type="Proteomes" id="UP000829069">
    <property type="component" value="Chromosome"/>
</dbReference>
<dbReference type="EMBL" id="CP093326">
    <property type="protein sequence ID" value="UNK45193.1"/>
    <property type="molecule type" value="Genomic_DNA"/>
</dbReference>
<evidence type="ECO:0000313" key="3">
    <source>
        <dbReference type="EMBL" id="UNK45193.1"/>
    </source>
</evidence>
<reference evidence="3 4" key="1">
    <citation type="submission" date="2022-03" db="EMBL/GenBank/DDBJ databases">
        <title>Isotopic signatures of nitrous oxide derived from detoxification processes.</title>
        <authorList>
            <person name="Behrendt U."/>
            <person name="Buchen C."/>
            <person name="Well R."/>
            <person name="Ulrich A."/>
            <person name="Rohe L."/>
            <person name="Kolb S."/>
            <person name="Schloter M."/>
            <person name="Horn M.A."/>
            <person name="Augustin J."/>
        </authorList>
    </citation>
    <scope>NUCLEOTIDE SEQUENCE [LARGE SCALE GENOMIC DNA]</scope>
    <source>
        <strain evidence="3 4">S4-C24</strain>
    </source>
</reference>
<keyword evidence="4" id="KW-1185">Reference proteome</keyword>
<dbReference type="CDD" id="cd01300">
    <property type="entry name" value="YtcJ_like"/>
    <property type="match status" value="1"/>
</dbReference>
<accession>A0ABY3W4T4</accession>
<organism evidence="3 4">
    <name type="scientific">Arthrobacter sulfonylureivorans</name>
    <dbReference type="NCBI Taxonomy" id="2486855"/>
    <lineage>
        <taxon>Bacteria</taxon>
        <taxon>Bacillati</taxon>
        <taxon>Actinomycetota</taxon>
        <taxon>Actinomycetes</taxon>
        <taxon>Micrococcales</taxon>
        <taxon>Micrococcaceae</taxon>
        <taxon>Arthrobacter</taxon>
    </lineage>
</organism>
<sequence>MKLDLILRDAEILTLEAGRPHAHAVGVLNGRIVGFDDELDGCTAAREILLGGAVVVPGFIDAHCHTTWWGLGLGAVDLDQARGLDDLYARLEAEVRRLEDQPGAWVNGTGFNHKHHGGAFPDIRRLDEITGDRPLYLRHVSGHLSITNSATLRLAGVFEPGFTDPTGGAVLTGPDGYPTGVVEESAQQLIQNLLLPYPVERIVEALDAATTRYAAEGITSFTEAGIGGGWIGHSPVEVQAYLKAKRAGKLHARAQLMPALDSLRPIKANAADMHGTGNGRGLDLGAVAGFGDEWVSLGPVKVFMDGSLLGATAAVTEDYCGHQHNTGYLLDSPEAYRERVDAAYRAGWPIALHAIGDAAIDLATDIITGCQERYGRNHLPNRIEHFGISRPDQLAPVAAAGIAVTPQAAFIGPLGDQFAALVGTGREGWLYRGRSLVDAGILVAGSSDLPVADNNVLRAMQSWVDRRTERGLILGGTSEGLTAEEALRTYTDWAAQATGAASEKGTLRRGKLADFAVLSGSPLDAADISALKVLATIVGGEFTFDNIGAGMALSPGPGPASGPQMEPLSALEPGAGVVSKVPSEKPETLGVPS</sequence>
<dbReference type="SUPFAM" id="SSF51556">
    <property type="entry name" value="Metallo-dependent hydrolases"/>
    <property type="match status" value="1"/>
</dbReference>
<evidence type="ECO:0000259" key="2">
    <source>
        <dbReference type="Pfam" id="PF07969"/>
    </source>
</evidence>
<feature type="domain" description="Amidohydrolase 3" evidence="2">
    <location>
        <begin position="50"/>
        <end position="543"/>
    </location>
</feature>
<dbReference type="Gene3D" id="2.30.40.10">
    <property type="entry name" value="Urease, subunit C, domain 1"/>
    <property type="match status" value="1"/>
</dbReference>
<dbReference type="RefSeq" id="WP_241913463.1">
    <property type="nucleotide sequence ID" value="NZ_CP093326.1"/>
</dbReference>
<feature type="region of interest" description="Disordered" evidence="1">
    <location>
        <begin position="555"/>
        <end position="593"/>
    </location>
</feature>
<protein>
    <submittedName>
        <fullName evidence="3">Amidohydrolase</fullName>
    </submittedName>
</protein>
<name>A0ABY3W4T4_9MICC</name>
<dbReference type="SUPFAM" id="SSF51338">
    <property type="entry name" value="Composite domain of metallo-dependent hydrolases"/>
    <property type="match status" value="1"/>
</dbReference>
<evidence type="ECO:0000313" key="4">
    <source>
        <dbReference type="Proteomes" id="UP000829069"/>
    </source>
</evidence>
<dbReference type="Gene3D" id="3.20.20.140">
    <property type="entry name" value="Metal-dependent hydrolases"/>
    <property type="match status" value="1"/>
</dbReference>
<dbReference type="InterPro" id="IPR032466">
    <property type="entry name" value="Metal_Hydrolase"/>
</dbReference>
<dbReference type="InterPro" id="IPR013108">
    <property type="entry name" value="Amidohydro_3"/>
</dbReference>
<gene>
    <name evidence="3" type="ORF">MNQ99_14780</name>
</gene>
<proteinExistence type="predicted"/>
<dbReference type="Gene3D" id="3.10.310.70">
    <property type="match status" value="1"/>
</dbReference>
<dbReference type="Pfam" id="PF07969">
    <property type="entry name" value="Amidohydro_3"/>
    <property type="match status" value="1"/>
</dbReference>